<evidence type="ECO:0000313" key="2">
    <source>
        <dbReference type="EMBL" id="EHQ29459.1"/>
    </source>
</evidence>
<dbReference type="Pfam" id="PF09346">
    <property type="entry name" value="SMI1_KNR4"/>
    <property type="match status" value="1"/>
</dbReference>
<dbReference type="AlphaFoldDB" id="H1Y981"/>
<organism evidence="2 3">
    <name type="scientific">Mucilaginibacter paludis DSM 18603</name>
    <dbReference type="NCBI Taxonomy" id="714943"/>
    <lineage>
        <taxon>Bacteria</taxon>
        <taxon>Pseudomonadati</taxon>
        <taxon>Bacteroidota</taxon>
        <taxon>Sphingobacteriia</taxon>
        <taxon>Sphingobacteriales</taxon>
        <taxon>Sphingobacteriaceae</taxon>
        <taxon>Mucilaginibacter</taxon>
    </lineage>
</organism>
<protein>
    <submittedName>
        <fullName evidence="2">Cell wall assembly/cell proliferation coordinating protein, KNR4-like protein</fullName>
    </submittedName>
</protein>
<dbReference type="RefSeq" id="WP_008510676.1">
    <property type="nucleotide sequence ID" value="NZ_CM001403.1"/>
</dbReference>
<dbReference type="EMBL" id="CM001403">
    <property type="protein sequence ID" value="EHQ29459.1"/>
    <property type="molecule type" value="Genomic_DNA"/>
</dbReference>
<dbReference type="Proteomes" id="UP000002774">
    <property type="component" value="Chromosome"/>
</dbReference>
<evidence type="ECO:0000259" key="1">
    <source>
        <dbReference type="SMART" id="SM00860"/>
    </source>
</evidence>
<feature type="domain" description="Knr4/Smi1-like" evidence="1">
    <location>
        <begin position="22"/>
        <end position="130"/>
    </location>
</feature>
<keyword evidence="3" id="KW-1185">Reference proteome</keyword>
<reference evidence="2" key="1">
    <citation type="submission" date="2011-09" db="EMBL/GenBank/DDBJ databases">
        <title>The permanent draft genome of Mucilaginibacter paludis DSM 18603.</title>
        <authorList>
            <consortium name="US DOE Joint Genome Institute (JGI-PGF)"/>
            <person name="Lucas S."/>
            <person name="Han J."/>
            <person name="Lapidus A."/>
            <person name="Bruce D."/>
            <person name="Goodwin L."/>
            <person name="Pitluck S."/>
            <person name="Peters L."/>
            <person name="Kyrpides N."/>
            <person name="Mavromatis K."/>
            <person name="Ivanova N."/>
            <person name="Mikhailova N."/>
            <person name="Held B."/>
            <person name="Detter J.C."/>
            <person name="Tapia R."/>
            <person name="Han C."/>
            <person name="Land M."/>
            <person name="Hauser L."/>
            <person name="Markowitz V."/>
            <person name="Cheng J.-F."/>
            <person name="Hugenholtz P."/>
            <person name="Woyke T."/>
            <person name="Wu D."/>
            <person name="Tindall B."/>
            <person name="Brambilla E."/>
            <person name="Klenk H.-P."/>
            <person name="Eisen J.A."/>
        </authorList>
    </citation>
    <scope>NUCLEOTIDE SEQUENCE [LARGE SCALE GENOMIC DNA]</scope>
    <source>
        <strain evidence="2">DSM 18603</strain>
    </source>
</reference>
<gene>
    <name evidence="2" type="ORF">Mucpa_5385</name>
</gene>
<dbReference type="STRING" id="714943.Mucpa_5385"/>
<dbReference type="InterPro" id="IPR018958">
    <property type="entry name" value="Knr4/Smi1-like_dom"/>
</dbReference>
<dbReference type="SUPFAM" id="SSF160631">
    <property type="entry name" value="SMI1/KNR4-like"/>
    <property type="match status" value="1"/>
</dbReference>
<dbReference type="HOGENOM" id="CLU_1842871_0_0_10"/>
<accession>H1Y981</accession>
<name>H1Y981_9SPHI</name>
<proteinExistence type="predicted"/>
<dbReference type="Gene3D" id="3.40.1580.10">
    <property type="entry name" value="SMI1/KNR4-like"/>
    <property type="match status" value="1"/>
</dbReference>
<evidence type="ECO:0000313" key="3">
    <source>
        <dbReference type="Proteomes" id="UP000002774"/>
    </source>
</evidence>
<dbReference type="SMART" id="SM00860">
    <property type="entry name" value="SMI1_KNR4"/>
    <property type="match status" value="1"/>
</dbReference>
<dbReference type="InterPro" id="IPR037883">
    <property type="entry name" value="Knr4/Smi1-like_sf"/>
</dbReference>
<dbReference type="OrthoDB" id="796581at2"/>
<sequence length="139" mass="16183">MEAWIQNAVVQWKEEHLDLNPGASIIDIEKAENHIKYKFPDDFKQLYLTINGFVDYEWRSNLFSIWSLDRIVKEFDGLNGDGFISFCDYSICVFCLGFKKDKSGVYRSYLSFQNGENDFVTTTFKEAIGLINSDSELLY</sequence>